<evidence type="ECO:0000313" key="2">
    <source>
        <dbReference type="Proteomes" id="UP000256709"/>
    </source>
</evidence>
<dbReference type="EMBL" id="NBXA01000022">
    <property type="protein sequence ID" value="RFA11981.1"/>
    <property type="molecule type" value="Genomic_DNA"/>
</dbReference>
<proteinExistence type="predicted"/>
<dbReference type="AlphaFoldDB" id="A0A3E0VQJ2"/>
<dbReference type="Proteomes" id="UP000256709">
    <property type="component" value="Unassembled WGS sequence"/>
</dbReference>
<reference evidence="1 2" key="1">
    <citation type="submission" date="2017-04" db="EMBL/GenBank/DDBJ databases">
        <title>Comparative genome analysis of Subtercola boreus.</title>
        <authorList>
            <person name="Cho Y.-J."/>
            <person name="Cho A."/>
            <person name="Kim O.-S."/>
            <person name="Lee J.-I."/>
        </authorList>
    </citation>
    <scope>NUCLEOTIDE SEQUENCE [LARGE SCALE GENOMIC DNA]</scope>
    <source>
        <strain evidence="1 2">P27444</strain>
    </source>
</reference>
<gene>
    <name evidence="1" type="ORF">B7R21_11650</name>
</gene>
<organism evidence="1 2">
    <name type="scientific">Subtercola boreus</name>
    <dbReference type="NCBI Taxonomy" id="120213"/>
    <lineage>
        <taxon>Bacteria</taxon>
        <taxon>Bacillati</taxon>
        <taxon>Actinomycetota</taxon>
        <taxon>Actinomycetes</taxon>
        <taxon>Micrococcales</taxon>
        <taxon>Microbacteriaceae</taxon>
        <taxon>Subtercola</taxon>
    </lineage>
</organism>
<comment type="caution">
    <text evidence="1">The sequence shown here is derived from an EMBL/GenBank/DDBJ whole genome shotgun (WGS) entry which is preliminary data.</text>
</comment>
<name>A0A3E0VQJ2_9MICO</name>
<evidence type="ECO:0008006" key="3">
    <source>
        <dbReference type="Google" id="ProtNLM"/>
    </source>
</evidence>
<protein>
    <recommendedName>
        <fullName evidence="3">TIGR02391 family protein</fullName>
    </recommendedName>
</protein>
<sequence length="175" mass="18610">MVEFIAQNAGDSSGVSSAYIAWVTDDFERYVVGYRILNDQVVPVSAPAEVAAIEDALASAGSNARTHLRRAVELLGSRDKPQYAKVVSESISAVEATVAELTGDNTLSSGLRKLQGKGVPAHGALIDGWTKLYGYTSDAAGIRHALVRPEDADEPLAVYFLVASSAFVNYLLKHA</sequence>
<evidence type="ECO:0000313" key="1">
    <source>
        <dbReference type="EMBL" id="RFA11981.1"/>
    </source>
</evidence>
<accession>A0A3E0VQJ2</accession>